<name>A0A1M4U7I7_9BACE</name>
<dbReference type="AlphaFoldDB" id="A0A1M4U7I7"/>
<protein>
    <submittedName>
        <fullName evidence="2">SpoIID/LytB domain protein</fullName>
    </submittedName>
</protein>
<dbReference type="GO" id="GO:0030288">
    <property type="term" value="C:outer membrane-bounded periplasmic space"/>
    <property type="evidence" value="ECO:0007669"/>
    <property type="project" value="TreeGrafter"/>
</dbReference>
<reference evidence="2 3" key="1">
    <citation type="submission" date="2016-11" db="EMBL/GenBank/DDBJ databases">
        <authorList>
            <person name="Jaros S."/>
            <person name="Januszkiewicz K."/>
            <person name="Wedrychowicz H."/>
        </authorList>
    </citation>
    <scope>NUCLEOTIDE SEQUENCE [LARGE SCALE GENOMIC DNA]</scope>
    <source>
        <strain evidence="2 3">DSM 26883</strain>
    </source>
</reference>
<proteinExistence type="predicted"/>
<accession>A0A1M4U7I7</accession>
<dbReference type="GO" id="GO:0030435">
    <property type="term" value="P:sporulation resulting in formation of a cellular spore"/>
    <property type="evidence" value="ECO:0007669"/>
    <property type="project" value="InterPro"/>
</dbReference>
<dbReference type="EMBL" id="FQVD01000003">
    <property type="protein sequence ID" value="SHE52568.1"/>
    <property type="molecule type" value="Genomic_DNA"/>
</dbReference>
<dbReference type="InterPro" id="IPR051922">
    <property type="entry name" value="Bact_Sporulation_Assoc"/>
</dbReference>
<organism evidence="2 3">
    <name type="scientific">Bacteroides faecichinchillae</name>
    <dbReference type="NCBI Taxonomy" id="871325"/>
    <lineage>
        <taxon>Bacteria</taxon>
        <taxon>Pseudomonadati</taxon>
        <taxon>Bacteroidota</taxon>
        <taxon>Bacteroidia</taxon>
        <taxon>Bacteroidales</taxon>
        <taxon>Bacteroidaceae</taxon>
        <taxon>Bacteroides</taxon>
    </lineage>
</organism>
<dbReference type="PANTHER" id="PTHR30032:SF4">
    <property type="entry name" value="AMIDASE ENHANCER"/>
    <property type="match status" value="1"/>
</dbReference>
<evidence type="ECO:0000313" key="2">
    <source>
        <dbReference type="EMBL" id="SHE52568.1"/>
    </source>
</evidence>
<keyword evidence="3" id="KW-1185">Reference proteome</keyword>
<feature type="domain" description="Sporulation stage II protein D amidase enhancer LytB N-terminal" evidence="1">
    <location>
        <begin position="98"/>
        <end position="235"/>
    </location>
</feature>
<dbReference type="STRING" id="871325.SAMN05444349_10345"/>
<dbReference type="NCBIfam" id="TIGR02669">
    <property type="entry name" value="SpoIID_LytB"/>
    <property type="match status" value="1"/>
</dbReference>
<dbReference type="Pfam" id="PF08486">
    <property type="entry name" value="SpoIID"/>
    <property type="match status" value="1"/>
</dbReference>
<dbReference type="Proteomes" id="UP000184436">
    <property type="component" value="Unassembled WGS sequence"/>
</dbReference>
<sequence>MKEPLITVGILSGKEIEFSFPETFVSSDKIESAGDQKAVYKEGKIYWEGNLYDEISFSPQLSNSAFFELKNVTIGINFHWERKEPQRFKGTLKLIIEEKKLTAINIIPIEDYLTSVISSEMSATASLELLKAHAVISRSWLLNKIEERENEKLRMKNEKLKVRNDKVFQMKTDSAAHSSYPIPHSSFIKWYDHEAHTHFDVCADDHCQRYQGITRTSTSEVTEAVFSTRGEVLMFENHICDARFSKCCGGVLEEFQNCWENVKHPYLVGKRDDTTANELPDLTIKSEADQWIRTSPTAFCNTQDRKILNQVLNNYDQETTDFYRWKVTYTQQELSQLIHNRSGIDFGKIIDLIPIERGTSGRIVKLKIVGTLRTLIIGKELEIRRTLSSSHLYSSAFIIDKEGEEEIPSLFILTGAGWGHGVGLCQIGAAVMGEQGYTYNEILSHYYPGSTIKKKY</sequence>
<dbReference type="InterPro" id="IPR013486">
    <property type="entry name" value="SpoIID/LytB"/>
</dbReference>
<evidence type="ECO:0000259" key="1">
    <source>
        <dbReference type="Pfam" id="PF08486"/>
    </source>
</evidence>
<evidence type="ECO:0000313" key="3">
    <source>
        <dbReference type="Proteomes" id="UP000184436"/>
    </source>
</evidence>
<dbReference type="InterPro" id="IPR013693">
    <property type="entry name" value="SpoIID/LytB_N"/>
</dbReference>
<gene>
    <name evidence="2" type="ORF">SAMN05444349_10345</name>
</gene>
<dbReference type="OrthoDB" id="9794671at2"/>
<dbReference type="RefSeq" id="WP_073349173.1">
    <property type="nucleotide sequence ID" value="NZ_FQVD01000003.1"/>
</dbReference>
<dbReference type="PANTHER" id="PTHR30032">
    <property type="entry name" value="N-ACETYLMURAMOYL-L-ALANINE AMIDASE-RELATED"/>
    <property type="match status" value="1"/>
</dbReference>